<evidence type="ECO:0000256" key="6">
    <source>
        <dbReference type="SAM" id="Phobius"/>
    </source>
</evidence>
<sequence>MESYPDLVREMRTAKRFAYAVFAAFVFAALPLYIFIFHLSALELSVALGPVFLTVAAIEMFSRWEYRMRRRHAYPHLLGYRLAAIHQFAQACHEAAGLLAQFLCPQAVVVAWLEEDGQELEPVAAYGMPEGWLPSAPRITLAARSMKEAVDRGRVLTKPSAEGDPWFAAAHPGACVVYVPLRSQDRPKGLLAIATSDSNHITKDHRLLSSLGMVLALALDNCRLYEGERASARRLQELNRMKSDFLITVSHELRTPLTSVRTAAEMLLEEEEKRDSGGIRARLARSIAKGANRLTALVADLVDVSREDEFAPRLELEPLPAQEMVSGAVALMNPLLAAKQQTLSVEIADPAPTVLVDRRRFEQVVLNLLSNAHRHTPAGGRLDVRISSRNDEAIIAVTDSGPGVVEEERELIFEPFFRGDRSGMGLGLAIAKSVVELHNGRIWVEDNPEGRGSTFFVALPRHVVKTPAVPASTTA</sequence>
<gene>
    <name evidence="8" type="ORF">LCGC14_1899410</name>
</gene>
<reference evidence="8" key="1">
    <citation type="journal article" date="2015" name="Nature">
        <title>Complex archaea that bridge the gap between prokaryotes and eukaryotes.</title>
        <authorList>
            <person name="Spang A."/>
            <person name="Saw J.H."/>
            <person name="Jorgensen S.L."/>
            <person name="Zaremba-Niedzwiedzka K."/>
            <person name="Martijn J."/>
            <person name="Lind A.E."/>
            <person name="van Eijk R."/>
            <person name="Schleper C."/>
            <person name="Guy L."/>
            <person name="Ettema T.J."/>
        </authorList>
    </citation>
    <scope>NUCLEOTIDE SEQUENCE</scope>
</reference>
<dbReference type="PROSITE" id="PS50109">
    <property type="entry name" value="HIS_KIN"/>
    <property type="match status" value="1"/>
</dbReference>
<dbReference type="SMART" id="SM00387">
    <property type="entry name" value="HATPase_c"/>
    <property type="match status" value="1"/>
</dbReference>
<protein>
    <recommendedName>
        <fullName evidence="2">histidine kinase</fullName>
        <ecNumber evidence="2">2.7.13.3</ecNumber>
    </recommendedName>
</protein>
<dbReference type="FunFam" id="3.30.565.10:FF:000006">
    <property type="entry name" value="Sensor histidine kinase WalK"/>
    <property type="match status" value="1"/>
</dbReference>
<keyword evidence="6" id="KW-0812">Transmembrane</keyword>
<comment type="catalytic activity">
    <reaction evidence="1">
        <text>ATP + protein L-histidine = ADP + protein N-phospho-L-histidine.</text>
        <dbReference type="EC" id="2.7.13.3"/>
    </reaction>
</comment>
<dbReference type="Gene3D" id="1.10.287.130">
    <property type="match status" value="1"/>
</dbReference>
<dbReference type="InterPro" id="IPR003594">
    <property type="entry name" value="HATPase_dom"/>
</dbReference>
<dbReference type="PRINTS" id="PR00344">
    <property type="entry name" value="BCTRLSENSOR"/>
</dbReference>
<dbReference type="Pfam" id="PF00512">
    <property type="entry name" value="HisKA"/>
    <property type="match status" value="1"/>
</dbReference>
<dbReference type="Gene3D" id="3.30.565.10">
    <property type="entry name" value="Histidine kinase-like ATPase, C-terminal domain"/>
    <property type="match status" value="1"/>
</dbReference>
<dbReference type="Pfam" id="PF13492">
    <property type="entry name" value="GAF_3"/>
    <property type="match status" value="1"/>
</dbReference>
<evidence type="ECO:0000256" key="3">
    <source>
        <dbReference type="ARBA" id="ARBA00022553"/>
    </source>
</evidence>
<dbReference type="Pfam" id="PF02518">
    <property type="entry name" value="HATPase_c"/>
    <property type="match status" value="1"/>
</dbReference>
<evidence type="ECO:0000256" key="5">
    <source>
        <dbReference type="ARBA" id="ARBA00022777"/>
    </source>
</evidence>
<dbReference type="PANTHER" id="PTHR43547:SF2">
    <property type="entry name" value="HYBRID SIGNAL TRANSDUCTION HISTIDINE KINASE C"/>
    <property type="match status" value="1"/>
</dbReference>
<keyword evidence="6" id="KW-0472">Membrane</keyword>
<keyword evidence="3" id="KW-0597">Phosphoprotein</keyword>
<evidence type="ECO:0000256" key="4">
    <source>
        <dbReference type="ARBA" id="ARBA00022679"/>
    </source>
</evidence>
<evidence type="ECO:0000256" key="2">
    <source>
        <dbReference type="ARBA" id="ARBA00012438"/>
    </source>
</evidence>
<evidence type="ECO:0000313" key="8">
    <source>
        <dbReference type="EMBL" id="KKL90965.1"/>
    </source>
</evidence>
<feature type="domain" description="Histidine kinase" evidence="7">
    <location>
        <begin position="248"/>
        <end position="463"/>
    </location>
</feature>
<dbReference type="SMART" id="SM00065">
    <property type="entry name" value="GAF"/>
    <property type="match status" value="1"/>
</dbReference>
<dbReference type="EMBL" id="LAZR01019863">
    <property type="protein sequence ID" value="KKL90965.1"/>
    <property type="molecule type" value="Genomic_DNA"/>
</dbReference>
<dbReference type="InterPro" id="IPR029016">
    <property type="entry name" value="GAF-like_dom_sf"/>
</dbReference>
<feature type="transmembrane region" description="Helical" evidence="6">
    <location>
        <begin position="17"/>
        <end position="36"/>
    </location>
</feature>
<dbReference type="SMART" id="SM00388">
    <property type="entry name" value="HisKA"/>
    <property type="match status" value="1"/>
</dbReference>
<dbReference type="InterPro" id="IPR036097">
    <property type="entry name" value="HisK_dim/P_sf"/>
</dbReference>
<keyword evidence="5" id="KW-0418">Kinase</keyword>
<keyword evidence="6" id="KW-1133">Transmembrane helix</keyword>
<dbReference type="InterPro" id="IPR004358">
    <property type="entry name" value="Sig_transdc_His_kin-like_C"/>
</dbReference>
<keyword evidence="4" id="KW-0808">Transferase</keyword>
<organism evidence="8">
    <name type="scientific">marine sediment metagenome</name>
    <dbReference type="NCBI Taxonomy" id="412755"/>
    <lineage>
        <taxon>unclassified sequences</taxon>
        <taxon>metagenomes</taxon>
        <taxon>ecological metagenomes</taxon>
    </lineage>
</organism>
<dbReference type="InterPro" id="IPR005467">
    <property type="entry name" value="His_kinase_dom"/>
</dbReference>
<dbReference type="EC" id="2.7.13.3" evidence="2"/>
<dbReference type="CDD" id="cd00075">
    <property type="entry name" value="HATPase"/>
    <property type="match status" value="1"/>
</dbReference>
<dbReference type="CDD" id="cd00082">
    <property type="entry name" value="HisKA"/>
    <property type="match status" value="1"/>
</dbReference>
<dbReference type="InterPro" id="IPR003661">
    <property type="entry name" value="HisK_dim/P_dom"/>
</dbReference>
<dbReference type="InterPro" id="IPR003018">
    <property type="entry name" value="GAF"/>
</dbReference>
<dbReference type="InterPro" id="IPR036890">
    <property type="entry name" value="HATPase_C_sf"/>
</dbReference>
<dbReference type="PANTHER" id="PTHR43547">
    <property type="entry name" value="TWO-COMPONENT HISTIDINE KINASE"/>
    <property type="match status" value="1"/>
</dbReference>
<evidence type="ECO:0000256" key="1">
    <source>
        <dbReference type="ARBA" id="ARBA00000085"/>
    </source>
</evidence>
<dbReference type="SUPFAM" id="SSF55781">
    <property type="entry name" value="GAF domain-like"/>
    <property type="match status" value="1"/>
</dbReference>
<dbReference type="AlphaFoldDB" id="A0A0F9IAY6"/>
<evidence type="ECO:0000259" key="7">
    <source>
        <dbReference type="PROSITE" id="PS50109"/>
    </source>
</evidence>
<dbReference type="Gene3D" id="3.30.450.40">
    <property type="match status" value="1"/>
</dbReference>
<name>A0A0F9IAY6_9ZZZZ</name>
<accession>A0A0F9IAY6</accession>
<proteinExistence type="predicted"/>
<dbReference type="SUPFAM" id="SSF47384">
    <property type="entry name" value="Homodimeric domain of signal transducing histidine kinase"/>
    <property type="match status" value="1"/>
</dbReference>
<dbReference type="SUPFAM" id="SSF55874">
    <property type="entry name" value="ATPase domain of HSP90 chaperone/DNA topoisomerase II/histidine kinase"/>
    <property type="match status" value="1"/>
</dbReference>
<dbReference type="GO" id="GO:0000155">
    <property type="term" value="F:phosphorelay sensor kinase activity"/>
    <property type="evidence" value="ECO:0007669"/>
    <property type="project" value="InterPro"/>
</dbReference>
<comment type="caution">
    <text evidence="8">The sequence shown here is derived from an EMBL/GenBank/DDBJ whole genome shotgun (WGS) entry which is preliminary data.</text>
</comment>